<keyword evidence="4" id="KW-0802">TPR repeat</keyword>
<dbReference type="AlphaFoldDB" id="A0A9W9F7M6"/>
<dbReference type="GO" id="GO:0019894">
    <property type="term" value="F:kinesin binding"/>
    <property type="evidence" value="ECO:0007669"/>
    <property type="project" value="TreeGrafter"/>
</dbReference>
<reference evidence="5" key="1">
    <citation type="submission" date="2022-11" db="EMBL/GenBank/DDBJ databases">
        <authorList>
            <person name="Petersen C."/>
        </authorList>
    </citation>
    <scope>NUCLEOTIDE SEQUENCE</scope>
    <source>
        <strain evidence="5">IBT 30761</strain>
    </source>
</reference>
<dbReference type="EMBL" id="JAPQKI010000006">
    <property type="protein sequence ID" value="KAJ5095121.1"/>
    <property type="molecule type" value="Genomic_DNA"/>
</dbReference>
<dbReference type="Proteomes" id="UP001149074">
    <property type="component" value="Unassembled WGS sequence"/>
</dbReference>
<dbReference type="SUPFAM" id="SSF48452">
    <property type="entry name" value="TPR-like"/>
    <property type="match status" value="1"/>
</dbReference>
<keyword evidence="2" id="KW-0963">Cytoplasm</keyword>
<accession>A0A9W9F7M6</accession>
<keyword evidence="3" id="KW-0677">Repeat</keyword>
<dbReference type="GO" id="GO:0005737">
    <property type="term" value="C:cytoplasm"/>
    <property type="evidence" value="ECO:0007669"/>
    <property type="project" value="UniProtKB-SubCell"/>
</dbReference>
<protein>
    <submittedName>
        <fullName evidence="5">Uncharacterized protein</fullName>
    </submittedName>
</protein>
<keyword evidence="6" id="KW-1185">Reference proteome</keyword>
<gene>
    <name evidence="5" type="ORF">N7532_007412</name>
</gene>
<dbReference type="InterPro" id="IPR011990">
    <property type="entry name" value="TPR-like_helical_dom_sf"/>
</dbReference>
<dbReference type="OrthoDB" id="5986190at2759"/>
<dbReference type="PANTHER" id="PTHR45783:SF3">
    <property type="entry name" value="KINESIN LIGHT CHAIN"/>
    <property type="match status" value="1"/>
</dbReference>
<dbReference type="InterPro" id="IPR002151">
    <property type="entry name" value="Kinesin_light"/>
</dbReference>
<evidence type="ECO:0000256" key="3">
    <source>
        <dbReference type="ARBA" id="ARBA00022737"/>
    </source>
</evidence>
<comment type="subcellular location">
    <subcellularLocation>
        <location evidence="1">Cytoplasm</location>
    </subcellularLocation>
</comment>
<dbReference type="RefSeq" id="XP_056473271.1">
    <property type="nucleotide sequence ID" value="XM_056619905.1"/>
</dbReference>
<proteinExistence type="predicted"/>
<evidence type="ECO:0000256" key="2">
    <source>
        <dbReference type="ARBA" id="ARBA00022490"/>
    </source>
</evidence>
<evidence type="ECO:0000313" key="5">
    <source>
        <dbReference type="EMBL" id="KAJ5095121.1"/>
    </source>
</evidence>
<dbReference type="GeneID" id="81358884"/>
<evidence type="ECO:0000256" key="1">
    <source>
        <dbReference type="ARBA" id="ARBA00004496"/>
    </source>
</evidence>
<comment type="caution">
    <text evidence="5">The sequence shown here is derived from an EMBL/GenBank/DDBJ whole genome shotgun (WGS) entry which is preliminary data.</text>
</comment>
<dbReference type="Gene3D" id="1.25.40.10">
    <property type="entry name" value="Tetratricopeptide repeat domain"/>
    <property type="match status" value="1"/>
</dbReference>
<evidence type="ECO:0000313" key="6">
    <source>
        <dbReference type="Proteomes" id="UP001149074"/>
    </source>
</evidence>
<reference evidence="5" key="2">
    <citation type="journal article" date="2023" name="IMA Fungus">
        <title>Comparative genomic study of the Penicillium genus elucidates a diverse pangenome and 15 lateral gene transfer events.</title>
        <authorList>
            <person name="Petersen C."/>
            <person name="Sorensen T."/>
            <person name="Nielsen M.R."/>
            <person name="Sondergaard T.E."/>
            <person name="Sorensen J.L."/>
            <person name="Fitzpatrick D.A."/>
            <person name="Frisvad J.C."/>
            <person name="Nielsen K.L."/>
        </authorList>
    </citation>
    <scope>NUCLEOTIDE SEQUENCE</scope>
    <source>
        <strain evidence="5">IBT 30761</strain>
    </source>
</reference>
<sequence length="110" mass="12577">MPNIAWTSSKQGRYREAEMLQTQVLETRKKILGEQSLDTLYSTHEPTLSRATWDASHGNEQEKIGAGHPRTSMIMGYLASAIRSQGWYTEAEQLMKQVTEKSEQGKFWGR</sequence>
<dbReference type="Pfam" id="PF13374">
    <property type="entry name" value="TPR_10"/>
    <property type="match status" value="1"/>
</dbReference>
<name>A0A9W9F7M6_9EURO</name>
<organism evidence="5 6">
    <name type="scientific">Penicillium argentinense</name>
    <dbReference type="NCBI Taxonomy" id="1131581"/>
    <lineage>
        <taxon>Eukaryota</taxon>
        <taxon>Fungi</taxon>
        <taxon>Dikarya</taxon>
        <taxon>Ascomycota</taxon>
        <taxon>Pezizomycotina</taxon>
        <taxon>Eurotiomycetes</taxon>
        <taxon>Eurotiomycetidae</taxon>
        <taxon>Eurotiales</taxon>
        <taxon>Aspergillaceae</taxon>
        <taxon>Penicillium</taxon>
    </lineage>
</organism>
<evidence type="ECO:0000256" key="4">
    <source>
        <dbReference type="ARBA" id="ARBA00022803"/>
    </source>
</evidence>
<dbReference type="PANTHER" id="PTHR45783">
    <property type="entry name" value="KINESIN LIGHT CHAIN"/>
    <property type="match status" value="1"/>
</dbReference>
<dbReference type="GO" id="GO:0007018">
    <property type="term" value="P:microtubule-based movement"/>
    <property type="evidence" value="ECO:0007669"/>
    <property type="project" value="TreeGrafter"/>
</dbReference>
<dbReference type="GO" id="GO:0005871">
    <property type="term" value="C:kinesin complex"/>
    <property type="evidence" value="ECO:0007669"/>
    <property type="project" value="InterPro"/>
</dbReference>